<organism evidence="2 3">
    <name type="scientific">Erythranthe guttata</name>
    <name type="common">Yellow monkey flower</name>
    <name type="synonym">Mimulus guttatus</name>
    <dbReference type="NCBI Taxonomy" id="4155"/>
    <lineage>
        <taxon>Eukaryota</taxon>
        <taxon>Viridiplantae</taxon>
        <taxon>Streptophyta</taxon>
        <taxon>Embryophyta</taxon>
        <taxon>Tracheophyta</taxon>
        <taxon>Spermatophyta</taxon>
        <taxon>Magnoliopsida</taxon>
        <taxon>eudicotyledons</taxon>
        <taxon>Gunneridae</taxon>
        <taxon>Pentapetalae</taxon>
        <taxon>asterids</taxon>
        <taxon>lamiids</taxon>
        <taxon>Lamiales</taxon>
        <taxon>Phrymaceae</taxon>
        <taxon>Erythranthe</taxon>
    </lineage>
</organism>
<keyword evidence="1" id="KW-0812">Transmembrane</keyword>
<dbReference type="Proteomes" id="UP000030748">
    <property type="component" value="Unassembled WGS sequence"/>
</dbReference>
<keyword evidence="1" id="KW-0472">Membrane</keyword>
<feature type="transmembrane region" description="Helical" evidence="1">
    <location>
        <begin position="105"/>
        <end position="124"/>
    </location>
</feature>
<name>A0A022RLN3_ERYGU</name>
<sequence>MVKESGFVFDSYDKRPFKFRLGTNSSIFYLMFIKGSQKIQNDLYSYINLSSSLSHTVLGIIEWERIFRLTRGLCTILSWLVSVNNLFWFNFLSWKKWGLKLYGPAQNIEAEPLFVFLFLVFLALI</sequence>
<evidence type="ECO:0000313" key="2">
    <source>
        <dbReference type="EMBL" id="EYU40693.1"/>
    </source>
</evidence>
<feature type="transmembrane region" description="Helical" evidence="1">
    <location>
        <begin position="73"/>
        <end position="93"/>
    </location>
</feature>
<keyword evidence="3" id="KW-1185">Reference proteome</keyword>
<evidence type="ECO:0000256" key="1">
    <source>
        <dbReference type="SAM" id="Phobius"/>
    </source>
</evidence>
<dbReference type="AlphaFoldDB" id="A0A022RLN3"/>
<accession>A0A022RLN3</accession>
<gene>
    <name evidence="2" type="ORF">MIMGU_mgv11b013662mg</name>
</gene>
<reference evidence="2 3" key="1">
    <citation type="journal article" date="2013" name="Proc. Natl. Acad. Sci. U.S.A.">
        <title>Fine-scale variation in meiotic recombination in Mimulus inferred from population shotgun sequencing.</title>
        <authorList>
            <person name="Hellsten U."/>
            <person name="Wright K.M."/>
            <person name="Jenkins J."/>
            <person name="Shu S."/>
            <person name="Yuan Y."/>
            <person name="Wessler S.R."/>
            <person name="Schmutz J."/>
            <person name="Willis J.H."/>
            <person name="Rokhsar D.S."/>
        </authorList>
    </citation>
    <scope>NUCLEOTIDE SEQUENCE [LARGE SCALE GENOMIC DNA]</scope>
    <source>
        <strain evidence="3">cv. DUN x IM62</strain>
    </source>
</reference>
<proteinExistence type="predicted"/>
<dbReference type="EMBL" id="KI630391">
    <property type="protein sequence ID" value="EYU40693.1"/>
    <property type="molecule type" value="Genomic_DNA"/>
</dbReference>
<keyword evidence="1" id="KW-1133">Transmembrane helix</keyword>
<protein>
    <submittedName>
        <fullName evidence="2">Uncharacterized protein</fullName>
    </submittedName>
</protein>
<evidence type="ECO:0000313" key="3">
    <source>
        <dbReference type="Proteomes" id="UP000030748"/>
    </source>
</evidence>